<comment type="caution">
    <text evidence="2">The sequence shown here is derived from an EMBL/GenBank/DDBJ whole genome shotgun (WGS) entry which is preliminary data.</text>
</comment>
<reference evidence="2" key="1">
    <citation type="submission" date="2021-01" db="EMBL/GenBank/DDBJ databases">
        <title>Whole genome shotgun sequence of Actinoplanes rishiriensis NBRC 108556.</title>
        <authorList>
            <person name="Komaki H."/>
            <person name="Tamura T."/>
        </authorList>
    </citation>
    <scope>NUCLEOTIDE SEQUENCE</scope>
    <source>
        <strain evidence="2">NBRC 108556</strain>
    </source>
</reference>
<organism evidence="2 3">
    <name type="scientific">Paractinoplanes rishiriensis</name>
    <dbReference type="NCBI Taxonomy" id="1050105"/>
    <lineage>
        <taxon>Bacteria</taxon>
        <taxon>Bacillati</taxon>
        <taxon>Actinomycetota</taxon>
        <taxon>Actinomycetes</taxon>
        <taxon>Micromonosporales</taxon>
        <taxon>Micromonosporaceae</taxon>
        <taxon>Paractinoplanes</taxon>
    </lineage>
</organism>
<dbReference type="EMBL" id="BOMV01000113">
    <property type="protein sequence ID" value="GIF01833.1"/>
    <property type="molecule type" value="Genomic_DNA"/>
</dbReference>
<evidence type="ECO:0000313" key="3">
    <source>
        <dbReference type="Proteomes" id="UP000636960"/>
    </source>
</evidence>
<sequence length="148" mass="15362">MPVRSASTSTVAANLRPTDMITANATTSAITLGSNGHGGPPIMRNAWLAGPGRSGNRFARGSTAIHARPLPGRASIHPPQRGAPEKDGLGPGRVRPLLSSLDSASCRLRGLSPRTGLWSGPYGGCWGIRCDALGWYWSCHPGCGPPLS</sequence>
<name>A0A919KAM2_9ACTN</name>
<accession>A0A919KAM2</accession>
<dbReference type="Proteomes" id="UP000636960">
    <property type="component" value="Unassembled WGS sequence"/>
</dbReference>
<evidence type="ECO:0000256" key="1">
    <source>
        <dbReference type="SAM" id="MobiDB-lite"/>
    </source>
</evidence>
<gene>
    <name evidence="2" type="ORF">Ari01nite_92970</name>
</gene>
<evidence type="ECO:0000313" key="2">
    <source>
        <dbReference type="EMBL" id="GIF01833.1"/>
    </source>
</evidence>
<keyword evidence="3" id="KW-1185">Reference proteome</keyword>
<dbReference type="AlphaFoldDB" id="A0A919KAM2"/>
<feature type="region of interest" description="Disordered" evidence="1">
    <location>
        <begin position="67"/>
        <end position="93"/>
    </location>
</feature>
<proteinExistence type="predicted"/>
<protein>
    <submittedName>
        <fullName evidence="2">Uncharacterized protein</fullName>
    </submittedName>
</protein>